<comment type="caution">
    <text evidence="2">The sequence shown here is derived from an EMBL/GenBank/DDBJ whole genome shotgun (WGS) entry which is preliminary data.</text>
</comment>
<proteinExistence type="predicted"/>
<accession>A0A2M6ZH29</accession>
<gene>
    <name evidence="2" type="ORF">COS91_03190</name>
</gene>
<evidence type="ECO:0000256" key="1">
    <source>
        <dbReference type="SAM" id="Phobius"/>
    </source>
</evidence>
<sequence>MEKENGLSIVELLVAIIIIGIGLIGIGTLMRESGVVGRRGQERDIAIELVYKKMEEFRDKSFPDIGLAYPQSYYETFSVSELPNGIGATYITYADTGYLKEVEIGICWKKWGSNAIVGETLVTYITRGGINP</sequence>
<reference evidence="3" key="1">
    <citation type="submission" date="2017-09" db="EMBL/GenBank/DDBJ databases">
        <title>Depth-based differentiation of microbial function through sediment-hosted aquifers and enrichment of novel symbionts in the deep terrestrial subsurface.</title>
        <authorList>
            <person name="Probst A.J."/>
            <person name="Ladd B."/>
            <person name="Jarett J.K."/>
            <person name="Geller-Mcgrath D.E."/>
            <person name="Sieber C.M.K."/>
            <person name="Emerson J.B."/>
            <person name="Anantharaman K."/>
            <person name="Thomas B.C."/>
            <person name="Malmstrom R."/>
            <person name="Stieglmeier M."/>
            <person name="Klingl A."/>
            <person name="Woyke T."/>
            <person name="Ryan C.M."/>
            <person name="Banfield J.F."/>
        </authorList>
    </citation>
    <scope>NUCLEOTIDE SEQUENCE [LARGE SCALE GENOMIC DNA]</scope>
</reference>
<feature type="transmembrane region" description="Helical" evidence="1">
    <location>
        <begin position="6"/>
        <end position="29"/>
    </location>
</feature>
<evidence type="ECO:0008006" key="4">
    <source>
        <dbReference type="Google" id="ProtNLM"/>
    </source>
</evidence>
<dbReference type="Proteomes" id="UP000229227">
    <property type="component" value="Unassembled WGS sequence"/>
</dbReference>
<evidence type="ECO:0000313" key="3">
    <source>
        <dbReference type="Proteomes" id="UP000229227"/>
    </source>
</evidence>
<dbReference type="EMBL" id="PEWN01000050">
    <property type="protein sequence ID" value="PIU51672.1"/>
    <property type="molecule type" value="Genomic_DNA"/>
</dbReference>
<keyword evidence="1" id="KW-0812">Transmembrane</keyword>
<evidence type="ECO:0000313" key="2">
    <source>
        <dbReference type="EMBL" id="PIU51672.1"/>
    </source>
</evidence>
<organism evidence="2 3">
    <name type="scientific">Candidatus Desantisbacteria bacterium CG07_land_8_20_14_0_80_39_15</name>
    <dbReference type="NCBI Taxonomy" id="1974549"/>
    <lineage>
        <taxon>Bacteria</taxon>
        <taxon>Candidatus Desantisiibacteriota</taxon>
    </lineage>
</organism>
<keyword evidence="1" id="KW-1133">Transmembrane helix</keyword>
<dbReference type="InterPro" id="IPR012902">
    <property type="entry name" value="N_methyl_site"/>
</dbReference>
<name>A0A2M6ZH29_9BACT</name>
<dbReference type="AlphaFoldDB" id="A0A2M6ZH29"/>
<dbReference type="Pfam" id="PF07963">
    <property type="entry name" value="N_methyl"/>
    <property type="match status" value="1"/>
</dbReference>
<protein>
    <recommendedName>
        <fullName evidence="4">Prepilin-type N-terminal cleavage/methylation domain-containing protein</fullName>
    </recommendedName>
</protein>
<keyword evidence="1" id="KW-0472">Membrane</keyword>